<sequence>MYKGVLTKWDDTKGYGFIQSAELQKDTFIHISTLKHMSRPPKQGDFIYFDVESQAGKMRATNARIEGVRSKSVRKSSKKSHSNGFSKLIRIAAVVTVIMLAARHFYLQQNQINYEDAPVSDAYSPAAQDFTCDGRQHCSQMTSREEAEFFIRHCPNTKMDGDNDGIPCENDSRF</sequence>
<evidence type="ECO:0000256" key="2">
    <source>
        <dbReference type="SAM" id="Phobius"/>
    </source>
</evidence>
<dbReference type="Proteomes" id="UP001139333">
    <property type="component" value="Unassembled WGS sequence"/>
</dbReference>
<dbReference type="PROSITE" id="PS51857">
    <property type="entry name" value="CSD_2"/>
    <property type="match status" value="1"/>
</dbReference>
<dbReference type="PANTHER" id="PTHR12962:SF1">
    <property type="entry name" value="COLD SHOCK DOMAIN-CONTAINING PROTEIN CG9705"/>
    <property type="match status" value="1"/>
</dbReference>
<dbReference type="InterPro" id="IPR052069">
    <property type="entry name" value="Ca-reg_mRNA-binding_domain"/>
</dbReference>
<dbReference type="Pfam" id="PF05901">
    <property type="entry name" value="Excalibur"/>
    <property type="match status" value="1"/>
</dbReference>
<reference evidence="4" key="1">
    <citation type="submission" date="2022-01" db="EMBL/GenBank/DDBJ databases">
        <title>Whole genome-based taxonomy of the Shewanellaceae.</title>
        <authorList>
            <person name="Martin-Rodriguez A.J."/>
        </authorList>
    </citation>
    <scope>NUCLEOTIDE SEQUENCE</scope>
    <source>
        <strain evidence="4">DSM 16422</strain>
    </source>
</reference>
<keyword evidence="2" id="KW-1133">Transmembrane helix</keyword>
<keyword evidence="1" id="KW-0597">Phosphoprotein</keyword>
<feature type="transmembrane region" description="Helical" evidence="2">
    <location>
        <begin position="88"/>
        <end position="106"/>
    </location>
</feature>
<accession>A0A9X1ZMY4</accession>
<dbReference type="InterPro" id="IPR012340">
    <property type="entry name" value="NA-bd_OB-fold"/>
</dbReference>
<dbReference type="SUPFAM" id="SSF50249">
    <property type="entry name" value="Nucleic acid-binding proteins"/>
    <property type="match status" value="1"/>
</dbReference>
<evidence type="ECO:0000259" key="3">
    <source>
        <dbReference type="PROSITE" id="PS51857"/>
    </source>
</evidence>
<comment type="caution">
    <text evidence="4">The sequence shown here is derived from an EMBL/GenBank/DDBJ whole genome shotgun (WGS) entry which is preliminary data.</text>
</comment>
<dbReference type="Pfam" id="PF00313">
    <property type="entry name" value="CSD"/>
    <property type="match status" value="1"/>
</dbReference>
<dbReference type="InterPro" id="IPR008613">
    <property type="entry name" value="Excalibur_Ca-bd_domain"/>
</dbReference>
<dbReference type="SMART" id="SM00894">
    <property type="entry name" value="Excalibur"/>
    <property type="match status" value="1"/>
</dbReference>
<proteinExistence type="predicted"/>
<dbReference type="Gene3D" id="2.40.50.140">
    <property type="entry name" value="Nucleic acid-binding proteins"/>
    <property type="match status" value="1"/>
</dbReference>
<dbReference type="InterPro" id="IPR011129">
    <property type="entry name" value="CSD"/>
</dbReference>
<keyword evidence="5" id="KW-1185">Reference proteome</keyword>
<keyword evidence="2" id="KW-0812">Transmembrane</keyword>
<gene>
    <name evidence="4" type="ORF">L2672_08300</name>
</gene>
<dbReference type="RefSeq" id="WP_248995374.1">
    <property type="nucleotide sequence ID" value="NZ_JAKIKP010000005.1"/>
</dbReference>
<evidence type="ECO:0000313" key="4">
    <source>
        <dbReference type="EMBL" id="MCL1142687.1"/>
    </source>
</evidence>
<protein>
    <submittedName>
        <fullName evidence="4">Excalibur calcium-binding domain-containing protein</fullName>
    </submittedName>
</protein>
<dbReference type="AlphaFoldDB" id="A0A9X1ZMY4"/>
<dbReference type="PANTHER" id="PTHR12962">
    <property type="entry name" value="CALCIUM-REGULATED HEAT STABLE PROTEIN CRHSP-24-RELATED"/>
    <property type="match status" value="1"/>
</dbReference>
<dbReference type="GO" id="GO:0043488">
    <property type="term" value="P:regulation of mRNA stability"/>
    <property type="evidence" value="ECO:0007669"/>
    <property type="project" value="TreeGrafter"/>
</dbReference>
<name>A0A9X1ZMY4_9GAMM</name>
<dbReference type="GO" id="GO:0003730">
    <property type="term" value="F:mRNA 3'-UTR binding"/>
    <property type="evidence" value="ECO:0007669"/>
    <property type="project" value="TreeGrafter"/>
</dbReference>
<dbReference type="CDD" id="cd04458">
    <property type="entry name" value="CSP_CDS"/>
    <property type="match status" value="1"/>
</dbReference>
<evidence type="ECO:0000313" key="5">
    <source>
        <dbReference type="Proteomes" id="UP001139333"/>
    </source>
</evidence>
<dbReference type="EMBL" id="JAKIKP010000005">
    <property type="protein sequence ID" value="MCL1142687.1"/>
    <property type="molecule type" value="Genomic_DNA"/>
</dbReference>
<keyword evidence="2" id="KW-0472">Membrane</keyword>
<dbReference type="InterPro" id="IPR002059">
    <property type="entry name" value="CSP_DNA-bd"/>
</dbReference>
<organism evidence="4 5">
    <name type="scientific">Shewanella gaetbuli</name>
    <dbReference type="NCBI Taxonomy" id="220752"/>
    <lineage>
        <taxon>Bacteria</taxon>
        <taxon>Pseudomonadati</taxon>
        <taxon>Pseudomonadota</taxon>
        <taxon>Gammaproteobacteria</taxon>
        <taxon>Alteromonadales</taxon>
        <taxon>Shewanellaceae</taxon>
        <taxon>Shewanella</taxon>
    </lineage>
</organism>
<feature type="domain" description="CSD" evidence="3">
    <location>
        <begin position="1"/>
        <end position="65"/>
    </location>
</feature>
<dbReference type="GO" id="GO:0005829">
    <property type="term" value="C:cytosol"/>
    <property type="evidence" value="ECO:0007669"/>
    <property type="project" value="UniProtKB-ARBA"/>
</dbReference>
<evidence type="ECO:0000256" key="1">
    <source>
        <dbReference type="ARBA" id="ARBA00022553"/>
    </source>
</evidence>
<dbReference type="SMART" id="SM00357">
    <property type="entry name" value="CSP"/>
    <property type="match status" value="1"/>
</dbReference>